<dbReference type="EMBL" id="JABUHS010000002">
    <property type="protein sequence ID" value="NWN59726.1"/>
    <property type="molecule type" value="Genomic_DNA"/>
</dbReference>
<keyword evidence="4" id="KW-0521">NADP</keyword>
<dbReference type="InterPro" id="IPR013154">
    <property type="entry name" value="ADH-like_N"/>
</dbReference>
<feature type="domain" description="Enoyl reductase (ER)" evidence="6">
    <location>
        <begin position="10"/>
        <end position="316"/>
    </location>
</feature>
<evidence type="ECO:0000256" key="5">
    <source>
        <dbReference type="ARBA" id="ARBA00022884"/>
    </source>
</evidence>
<dbReference type="Pfam" id="PF13602">
    <property type="entry name" value="ADH_zinc_N_2"/>
    <property type="match status" value="1"/>
</dbReference>
<comment type="caution">
    <text evidence="7">The sequence shown here is derived from an EMBL/GenBank/DDBJ whole genome shotgun (WGS) entry which is preliminary data.</text>
</comment>
<dbReference type="GO" id="GO:0016491">
    <property type="term" value="F:oxidoreductase activity"/>
    <property type="evidence" value="ECO:0007669"/>
    <property type="project" value="InterPro"/>
</dbReference>
<dbReference type="InterPro" id="IPR020843">
    <property type="entry name" value="ER"/>
</dbReference>
<dbReference type="SMART" id="SM00829">
    <property type="entry name" value="PKS_ER"/>
    <property type="match status" value="1"/>
</dbReference>
<dbReference type="PROSITE" id="PS01162">
    <property type="entry name" value="QOR_ZETA_CRYSTAL"/>
    <property type="match status" value="1"/>
</dbReference>
<dbReference type="Proteomes" id="UP000543908">
    <property type="component" value="Unassembled WGS sequence"/>
</dbReference>
<evidence type="ECO:0000259" key="6">
    <source>
        <dbReference type="SMART" id="SM00829"/>
    </source>
</evidence>
<protein>
    <submittedName>
        <fullName evidence="7">Zinc-dependent alcohol dehydrogenase family protein</fullName>
    </submittedName>
</protein>
<dbReference type="Gene3D" id="3.90.180.10">
    <property type="entry name" value="Medium-chain alcohol dehydrogenases, catalytic domain"/>
    <property type="match status" value="1"/>
</dbReference>
<evidence type="ECO:0000256" key="3">
    <source>
        <dbReference type="ARBA" id="ARBA00022490"/>
    </source>
</evidence>
<dbReference type="AlphaFoldDB" id="A0A7Y8RIZ9"/>
<dbReference type="GO" id="GO:0005737">
    <property type="term" value="C:cytoplasm"/>
    <property type="evidence" value="ECO:0007669"/>
    <property type="project" value="UniProtKB-SubCell"/>
</dbReference>
<dbReference type="InterPro" id="IPR036291">
    <property type="entry name" value="NAD(P)-bd_dom_sf"/>
</dbReference>
<sequence>MKAMMLKSFGGPDSFECSEVPKPVPHTGQVLVRVHATSINPLDYQVRRGDYADLVPLPAITGHDVSGVVEAIGPGVTNFAPGDAVWYTPQIFDGPGSYAEYHVAAESIISKKPPTLSHLEAASLSLVGGTAWEALTVRAALRVGESILIHGGAGGVGHVAIQLAKAIGAKVFTTVRKANIEFVKSMGADVIIDYEKEDYVDAILRETAGRGVDVVFDTIGGHTLSRSPDALAQLGRVVSIVDIAQPQNLVQTWGKNASYHFVFTRQNRGKLDELSTLVAQGQLRPHVGAVYALADVGLAHARLEGANNGIQGKIAIAVVPAQETTP</sequence>
<dbReference type="Pfam" id="PF08240">
    <property type="entry name" value="ADH_N"/>
    <property type="match status" value="1"/>
</dbReference>
<dbReference type="GO" id="GO:0003723">
    <property type="term" value="F:RNA binding"/>
    <property type="evidence" value="ECO:0007669"/>
    <property type="project" value="UniProtKB-KW"/>
</dbReference>
<dbReference type="GO" id="GO:0008270">
    <property type="term" value="F:zinc ion binding"/>
    <property type="evidence" value="ECO:0007669"/>
    <property type="project" value="InterPro"/>
</dbReference>
<keyword evidence="3" id="KW-0963">Cytoplasm</keyword>
<reference evidence="7 8" key="1">
    <citation type="submission" date="2020-05" db="EMBL/GenBank/DDBJ databases">
        <title>Onion-isolated Pseudomonas sp.</title>
        <authorList>
            <person name="Fujikawa T."/>
            <person name="Sawada H."/>
        </authorList>
    </citation>
    <scope>NUCLEOTIDE SEQUENCE [LARGE SCALE GENOMIC DNA]</scope>
    <source>
        <strain evidence="7 8">MAFF 301512</strain>
    </source>
</reference>
<dbReference type="InterPro" id="IPR011032">
    <property type="entry name" value="GroES-like_sf"/>
</dbReference>
<dbReference type="SUPFAM" id="SSF51735">
    <property type="entry name" value="NAD(P)-binding Rossmann-fold domains"/>
    <property type="match status" value="1"/>
</dbReference>
<dbReference type="RefSeq" id="WP_179028356.1">
    <property type="nucleotide sequence ID" value="NZ_JABUHS010000002.1"/>
</dbReference>
<organism evidence="7 8">
    <name type="scientific">Pseudomonas allii</name>
    <dbReference type="NCBI Taxonomy" id="2740531"/>
    <lineage>
        <taxon>Bacteria</taxon>
        <taxon>Pseudomonadati</taxon>
        <taxon>Pseudomonadota</taxon>
        <taxon>Gammaproteobacteria</taxon>
        <taxon>Pseudomonadales</taxon>
        <taxon>Pseudomonadaceae</taxon>
        <taxon>Pseudomonas</taxon>
    </lineage>
</organism>
<evidence type="ECO:0000256" key="1">
    <source>
        <dbReference type="ARBA" id="ARBA00004496"/>
    </source>
</evidence>
<gene>
    <name evidence="7" type="ORF">HT123_00220</name>
</gene>
<accession>A0A7Y8RIZ9</accession>
<proteinExistence type="predicted"/>
<evidence type="ECO:0000256" key="4">
    <source>
        <dbReference type="ARBA" id="ARBA00022857"/>
    </source>
</evidence>
<dbReference type="PANTHER" id="PTHR44154">
    <property type="entry name" value="QUINONE OXIDOREDUCTASE"/>
    <property type="match status" value="1"/>
</dbReference>
<keyword evidence="5" id="KW-0694">RNA-binding</keyword>
<dbReference type="PANTHER" id="PTHR44154:SF1">
    <property type="entry name" value="QUINONE OXIDOREDUCTASE"/>
    <property type="match status" value="1"/>
</dbReference>
<dbReference type="InterPro" id="IPR051603">
    <property type="entry name" value="Zinc-ADH_QOR/CCCR"/>
</dbReference>
<comment type="subunit">
    <text evidence="2">Homotetramer.</text>
</comment>
<evidence type="ECO:0000313" key="8">
    <source>
        <dbReference type="Proteomes" id="UP000543908"/>
    </source>
</evidence>
<evidence type="ECO:0000313" key="7">
    <source>
        <dbReference type="EMBL" id="NWN59726.1"/>
    </source>
</evidence>
<evidence type="ECO:0000256" key="2">
    <source>
        <dbReference type="ARBA" id="ARBA00011881"/>
    </source>
</evidence>
<dbReference type="InterPro" id="IPR002364">
    <property type="entry name" value="Quin_OxRdtase/zeta-crystal_CS"/>
</dbReference>
<name>A0A7Y8RIZ9_9PSED</name>
<dbReference type="Gene3D" id="3.40.50.720">
    <property type="entry name" value="NAD(P)-binding Rossmann-like Domain"/>
    <property type="match status" value="1"/>
</dbReference>
<comment type="subcellular location">
    <subcellularLocation>
        <location evidence="1">Cytoplasm</location>
    </subcellularLocation>
</comment>
<dbReference type="SUPFAM" id="SSF50129">
    <property type="entry name" value="GroES-like"/>
    <property type="match status" value="1"/>
</dbReference>
<dbReference type="CDD" id="cd08272">
    <property type="entry name" value="MDR6"/>
    <property type="match status" value="1"/>
</dbReference>